<evidence type="ECO:0000313" key="11">
    <source>
        <dbReference type="Proteomes" id="UP000029443"/>
    </source>
</evidence>
<evidence type="ECO:0000256" key="2">
    <source>
        <dbReference type="ARBA" id="ARBA00023012"/>
    </source>
</evidence>
<dbReference type="RefSeq" id="WP_035246833.1">
    <property type="nucleotide sequence ID" value="NZ_ARXU01000004.1"/>
</dbReference>
<dbReference type="SMART" id="SM00862">
    <property type="entry name" value="Trans_reg_C"/>
    <property type="match status" value="1"/>
</dbReference>
<evidence type="ECO:0000256" key="4">
    <source>
        <dbReference type="ARBA" id="ARBA00023125"/>
    </source>
</evidence>
<feature type="DNA-binding region" description="OmpR/PhoB-type" evidence="7">
    <location>
        <begin position="124"/>
        <end position="220"/>
    </location>
</feature>
<evidence type="ECO:0000256" key="6">
    <source>
        <dbReference type="PROSITE-ProRule" id="PRU00169"/>
    </source>
</evidence>
<evidence type="ECO:0000259" key="9">
    <source>
        <dbReference type="PROSITE" id="PS51755"/>
    </source>
</evidence>
<accession>A0ABR4WEK0</accession>
<evidence type="ECO:0000313" key="10">
    <source>
        <dbReference type="EMBL" id="KGD61667.1"/>
    </source>
</evidence>
<keyword evidence="2" id="KW-0902">Two-component regulatory system</keyword>
<dbReference type="PROSITE" id="PS51755">
    <property type="entry name" value="OMPR_PHOB"/>
    <property type="match status" value="1"/>
</dbReference>
<keyword evidence="11" id="KW-1185">Reference proteome</keyword>
<keyword evidence="5" id="KW-0804">Transcription</keyword>
<dbReference type="PANTHER" id="PTHR48111">
    <property type="entry name" value="REGULATOR OF RPOS"/>
    <property type="match status" value="1"/>
</dbReference>
<sequence length="224" mass="25844">MKILIVEDEERLASFLFRGLKAEGYFCDVATDGEKALQTCLSGDYDLVILDRMLPKKDGMYVLTKIKEKKPETKVLMLTALDDTEDRILGLRSGADDYLGKPFDFEELLARIEALSRRFSQHAEDLLKSGDVVMDVDQRLVWKNNIVVKMTQMEFDLLRYFLTNQGKVLSREKILSRVWSNSEDPMTNIVDVYIRRIRVKLNDDGSFIETVRGVGYRVSNSDQR</sequence>
<dbReference type="InterPro" id="IPR001789">
    <property type="entry name" value="Sig_transdc_resp-reg_receiver"/>
</dbReference>
<name>A0ABR4WEK0_9GAMM</name>
<keyword evidence="3" id="KW-0805">Transcription regulation</keyword>
<feature type="domain" description="Response regulatory" evidence="8">
    <location>
        <begin position="2"/>
        <end position="116"/>
    </location>
</feature>
<dbReference type="PANTHER" id="PTHR48111:SF22">
    <property type="entry name" value="REGULATOR OF RPOS"/>
    <property type="match status" value="1"/>
</dbReference>
<feature type="domain" description="OmpR/PhoB-type" evidence="9">
    <location>
        <begin position="124"/>
        <end position="220"/>
    </location>
</feature>
<dbReference type="InterPro" id="IPR001867">
    <property type="entry name" value="OmpR/PhoB-type_DNA-bd"/>
</dbReference>
<dbReference type="Gene3D" id="6.10.250.690">
    <property type="match status" value="1"/>
</dbReference>
<keyword evidence="4 7" id="KW-0238">DNA-binding</keyword>
<evidence type="ECO:0000256" key="3">
    <source>
        <dbReference type="ARBA" id="ARBA00023015"/>
    </source>
</evidence>
<dbReference type="CDD" id="cd00383">
    <property type="entry name" value="trans_reg_C"/>
    <property type="match status" value="1"/>
</dbReference>
<organism evidence="10 11">
    <name type="scientific">Alcanivorax jadensis T9</name>
    <dbReference type="NCBI Taxonomy" id="1177181"/>
    <lineage>
        <taxon>Bacteria</taxon>
        <taxon>Pseudomonadati</taxon>
        <taxon>Pseudomonadota</taxon>
        <taxon>Gammaproteobacteria</taxon>
        <taxon>Oceanospirillales</taxon>
        <taxon>Alcanivoracaceae</taxon>
        <taxon>Alcanivorax</taxon>
    </lineage>
</organism>
<evidence type="ECO:0000259" key="8">
    <source>
        <dbReference type="PROSITE" id="PS50110"/>
    </source>
</evidence>
<dbReference type="SMART" id="SM00448">
    <property type="entry name" value="REC"/>
    <property type="match status" value="1"/>
</dbReference>
<dbReference type="Proteomes" id="UP000029443">
    <property type="component" value="Unassembled WGS sequence"/>
</dbReference>
<dbReference type="EMBL" id="ARXU01000004">
    <property type="protein sequence ID" value="KGD61667.1"/>
    <property type="molecule type" value="Genomic_DNA"/>
</dbReference>
<evidence type="ECO:0000256" key="1">
    <source>
        <dbReference type="ARBA" id="ARBA00022553"/>
    </source>
</evidence>
<feature type="modified residue" description="4-aspartylphosphate" evidence="6">
    <location>
        <position position="51"/>
    </location>
</feature>
<dbReference type="SUPFAM" id="SSF52172">
    <property type="entry name" value="CheY-like"/>
    <property type="match status" value="1"/>
</dbReference>
<dbReference type="InterPro" id="IPR036388">
    <property type="entry name" value="WH-like_DNA-bd_sf"/>
</dbReference>
<reference evidence="10 11" key="1">
    <citation type="submission" date="2012-09" db="EMBL/GenBank/DDBJ databases">
        <title>Genome Sequence of alkane-degrading Bacterium Alcanivorax jadensis T9.</title>
        <authorList>
            <person name="Lai Q."/>
            <person name="Shao Z."/>
        </authorList>
    </citation>
    <scope>NUCLEOTIDE SEQUENCE [LARGE SCALE GENOMIC DNA]</scope>
    <source>
        <strain evidence="10 11">T9</strain>
    </source>
</reference>
<dbReference type="InterPro" id="IPR011006">
    <property type="entry name" value="CheY-like_superfamily"/>
</dbReference>
<proteinExistence type="predicted"/>
<protein>
    <submittedName>
        <fullName evidence="10">OmpR family response regulator</fullName>
    </submittedName>
</protein>
<evidence type="ECO:0000256" key="7">
    <source>
        <dbReference type="PROSITE-ProRule" id="PRU01091"/>
    </source>
</evidence>
<evidence type="ECO:0000256" key="5">
    <source>
        <dbReference type="ARBA" id="ARBA00023163"/>
    </source>
</evidence>
<dbReference type="Pfam" id="PF00072">
    <property type="entry name" value="Response_reg"/>
    <property type="match status" value="1"/>
</dbReference>
<gene>
    <name evidence="10" type="ORF">T9A_01616</name>
</gene>
<dbReference type="PROSITE" id="PS50110">
    <property type="entry name" value="RESPONSE_REGULATORY"/>
    <property type="match status" value="1"/>
</dbReference>
<comment type="caution">
    <text evidence="10">The sequence shown here is derived from an EMBL/GenBank/DDBJ whole genome shotgun (WGS) entry which is preliminary data.</text>
</comment>
<dbReference type="Gene3D" id="1.10.10.10">
    <property type="entry name" value="Winged helix-like DNA-binding domain superfamily/Winged helix DNA-binding domain"/>
    <property type="match status" value="1"/>
</dbReference>
<dbReference type="Pfam" id="PF00486">
    <property type="entry name" value="Trans_reg_C"/>
    <property type="match status" value="1"/>
</dbReference>
<dbReference type="Gene3D" id="3.40.50.2300">
    <property type="match status" value="1"/>
</dbReference>
<keyword evidence="1 6" id="KW-0597">Phosphoprotein</keyword>
<dbReference type="InterPro" id="IPR039420">
    <property type="entry name" value="WalR-like"/>
</dbReference>